<protein>
    <recommendedName>
        <fullName evidence="5">RCC1-like domain-containing protein</fullName>
    </recommendedName>
</protein>
<dbReference type="Proteomes" id="UP001301731">
    <property type="component" value="Chromosome"/>
</dbReference>
<feature type="domain" description="RCC1-like" evidence="5">
    <location>
        <begin position="41"/>
        <end position="419"/>
    </location>
</feature>
<evidence type="ECO:0000256" key="2">
    <source>
        <dbReference type="ARBA" id="ARBA00022737"/>
    </source>
</evidence>
<gene>
    <name evidence="6" type="ORF">R2D22_35325</name>
</gene>
<dbReference type="Gene3D" id="2.130.10.30">
    <property type="entry name" value="Regulator of chromosome condensation 1/beta-lactamase-inhibitor protein II"/>
    <property type="match status" value="2"/>
</dbReference>
<dbReference type="PANTHER" id="PTHR45982">
    <property type="entry name" value="REGULATOR OF CHROMOSOME CONDENSATION"/>
    <property type="match status" value="1"/>
</dbReference>
<dbReference type="RefSeq" id="WP_318109357.1">
    <property type="nucleotide sequence ID" value="NZ_CP137573.1"/>
</dbReference>
<evidence type="ECO:0000256" key="4">
    <source>
        <dbReference type="SAM" id="SignalP"/>
    </source>
</evidence>
<feature type="compositionally biased region" description="Polar residues" evidence="3">
    <location>
        <begin position="336"/>
        <end position="347"/>
    </location>
</feature>
<reference evidence="6 7" key="1">
    <citation type="submission" date="2023-10" db="EMBL/GenBank/DDBJ databases">
        <title>The genome sequence of Streptomyces sp. HUAS YS2.</title>
        <authorList>
            <person name="Mo P."/>
        </authorList>
    </citation>
    <scope>NUCLEOTIDE SEQUENCE [LARGE SCALE GENOMIC DNA]</scope>
    <source>
        <strain evidence="6 7">HUAS YS2</strain>
    </source>
</reference>
<keyword evidence="7" id="KW-1185">Reference proteome</keyword>
<organism evidence="6 7">
    <name type="scientific">Streptomyces solicathayae</name>
    <dbReference type="NCBI Taxonomy" id="3081768"/>
    <lineage>
        <taxon>Bacteria</taxon>
        <taxon>Bacillati</taxon>
        <taxon>Actinomycetota</taxon>
        <taxon>Actinomycetes</taxon>
        <taxon>Kitasatosporales</taxon>
        <taxon>Streptomycetaceae</taxon>
        <taxon>Streptomyces</taxon>
    </lineage>
</organism>
<dbReference type="InterPro" id="IPR000408">
    <property type="entry name" value="Reg_chr_condens"/>
</dbReference>
<evidence type="ECO:0000313" key="7">
    <source>
        <dbReference type="Proteomes" id="UP001301731"/>
    </source>
</evidence>
<feature type="region of interest" description="Disordered" evidence="3">
    <location>
        <begin position="37"/>
        <end position="60"/>
    </location>
</feature>
<dbReference type="SUPFAM" id="SSF50985">
    <property type="entry name" value="RCC1/BLIP-II"/>
    <property type="match status" value="2"/>
</dbReference>
<feature type="region of interest" description="Disordered" evidence="3">
    <location>
        <begin position="328"/>
        <end position="347"/>
    </location>
</feature>
<keyword evidence="1" id="KW-0344">Guanine-nucleotide releasing factor</keyword>
<keyword evidence="2" id="KW-0677">Repeat</keyword>
<dbReference type="Pfam" id="PF25390">
    <property type="entry name" value="WD40_RLD"/>
    <property type="match status" value="1"/>
</dbReference>
<dbReference type="InterPro" id="IPR058923">
    <property type="entry name" value="RCC1-like_dom"/>
</dbReference>
<dbReference type="InterPro" id="IPR051553">
    <property type="entry name" value="Ran_GTPase-activating"/>
</dbReference>
<sequence length="420" mass="41764">MQLLQTRRHRPRTALSTGLLVLLTTLAALPAPPAAAQAQRVESWGSNHSGQLGDGTTDDRHTPVTAAGLTAANVTGLAAGGAHGLALLSNGTVKAWGGNSFGELGDGTTSGVPTTDHRTPGTVRELSGVTAVAAGCSHSLALLSNGTVKAWGNNFSGQLGDGTTLDISNSTPVTVIDPNNPSAPLSGVTAIAAGCDHSLALLSNGTVRAWGANGSGQLGNGTTGADSGTPVTVIDPNNPSAPLTRVRAIDAGWDHSLALLSNATVKAWGDNEFGQLGNGTTGADSGTPVTVIDPNSPGAPLSGIRDIDAGGDYSLALLSDRTVKAWGTNGNGQLGNGSDSGPPNGTPNTVLNLTGVRDISAGDVHSLARLSDGTLRAWGDNEFGQLGVGSTTDNGTPLPVRTGIGTITHIAAGGTFSLAA</sequence>
<dbReference type="PANTHER" id="PTHR45982:SF1">
    <property type="entry name" value="REGULATOR OF CHROMOSOME CONDENSATION"/>
    <property type="match status" value="1"/>
</dbReference>
<dbReference type="EMBL" id="CP137573">
    <property type="protein sequence ID" value="WOX26364.1"/>
    <property type="molecule type" value="Genomic_DNA"/>
</dbReference>
<feature type="chain" id="PRO_5046605993" description="RCC1-like domain-containing protein" evidence="4">
    <location>
        <begin position="31"/>
        <end position="420"/>
    </location>
</feature>
<dbReference type="InterPro" id="IPR009091">
    <property type="entry name" value="RCC1/BLIP-II"/>
</dbReference>
<dbReference type="PROSITE" id="PS50012">
    <property type="entry name" value="RCC1_3"/>
    <property type="match status" value="7"/>
</dbReference>
<dbReference type="PROSITE" id="PS00626">
    <property type="entry name" value="RCC1_2"/>
    <property type="match status" value="2"/>
</dbReference>
<dbReference type="PRINTS" id="PR00633">
    <property type="entry name" value="RCCNDNSATION"/>
</dbReference>
<evidence type="ECO:0000313" key="6">
    <source>
        <dbReference type="EMBL" id="WOX26364.1"/>
    </source>
</evidence>
<feature type="signal peptide" evidence="4">
    <location>
        <begin position="1"/>
        <end position="30"/>
    </location>
</feature>
<accession>A0ABZ0M3K9</accession>
<keyword evidence="4" id="KW-0732">Signal</keyword>
<evidence type="ECO:0000256" key="1">
    <source>
        <dbReference type="ARBA" id="ARBA00022658"/>
    </source>
</evidence>
<proteinExistence type="predicted"/>
<evidence type="ECO:0000259" key="5">
    <source>
        <dbReference type="Pfam" id="PF25390"/>
    </source>
</evidence>
<name>A0ABZ0M3K9_9ACTN</name>
<evidence type="ECO:0000256" key="3">
    <source>
        <dbReference type="SAM" id="MobiDB-lite"/>
    </source>
</evidence>